<dbReference type="AlphaFoldDB" id="A0A1H7AH56"/>
<keyword evidence="12" id="KW-0675">Receptor</keyword>
<name>A0A1H7AH56_9BACT</name>
<keyword evidence="7 8" id="KW-0998">Cell outer membrane</keyword>
<evidence type="ECO:0000256" key="3">
    <source>
        <dbReference type="ARBA" id="ARBA00022452"/>
    </source>
</evidence>
<keyword evidence="5 9" id="KW-0798">TonB box</keyword>
<evidence type="ECO:0000256" key="8">
    <source>
        <dbReference type="PROSITE-ProRule" id="PRU01360"/>
    </source>
</evidence>
<evidence type="ECO:0000313" key="12">
    <source>
        <dbReference type="EMBL" id="SEJ63894.1"/>
    </source>
</evidence>
<dbReference type="GO" id="GO:0009279">
    <property type="term" value="C:cell outer membrane"/>
    <property type="evidence" value="ECO:0007669"/>
    <property type="project" value="UniProtKB-SubCell"/>
</dbReference>
<accession>A0A1H7AH56</accession>
<evidence type="ECO:0000313" key="13">
    <source>
        <dbReference type="Proteomes" id="UP000199532"/>
    </source>
</evidence>
<feature type="domain" description="Secretin/TonB short N-terminal" evidence="11">
    <location>
        <begin position="52"/>
        <end position="103"/>
    </location>
</feature>
<dbReference type="SMART" id="SM00965">
    <property type="entry name" value="STN"/>
    <property type="match status" value="1"/>
</dbReference>
<organism evidence="12 13">
    <name type="scientific">Dyadobacter koreensis</name>
    <dbReference type="NCBI Taxonomy" id="408657"/>
    <lineage>
        <taxon>Bacteria</taxon>
        <taxon>Pseudomonadati</taxon>
        <taxon>Bacteroidota</taxon>
        <taxon>Cytophagia</taxon>
        <taxon>Cytophagales</taxon>
        <taxon>Spirosomataceae</taxon>
        <taxon>Dyadobacter</taxon>
    </lineage>
</organism>
<keyword evidence="4 8" id="KW-0812">Transmembrane</keyword>
<dbReference type="PROSITE" id="PS52016">
    <property type="entry name" value="TONB_DEPENDENT_REC_3"/>
    <property type="match status" value="1"/>
</dbReference>
<keyword evidence="2 8" id="KW-0813">Transport</keyword>
<evidence type="ECO:0000256" key="6">
    <source>
        <dbReference type="ARBA" id="ARBA00023136"/>
    </source>
</evidence>
<dbReference type="InterPro" id="IPR036942">
    <property type="entry name" value="Beta-barrel_TonB_sf"/>
</dbReference>
<proteinExistence type="inferred from homology"/>
<feature type="signal peptide" evidence="10">
    <location>
        <begin position="1"/>
        <end position="22"/>
    </location>
</feature>
<evidence type="ECO:0000259" key="11">
    <source>
        <dbReference type="SMART" id="SM00965"/>
    </source>
</evidence>
<dbReference type="OrthoDB" id="1111684at2"/>
<dbReference type="InterPro" id="IPR039426">
    <property type="entry name" value="TonB-dep_rcpt-like"/>
</dbReference>
<dbReference type="SUPFAM" id="SSF49464">
    <property type="entry name" value="Carboxypeptidase regulatory domain-like"/>
    <property type="match status" value="1"/>
</dbReference>
<comment type="similarity">
    <text evidence="8 9">Belongs to the TonB-dependent receptor family.</text>
</comment>
<evidence type="ECO:0000256" key="2">
    <source>
        <dbReference type="ARBA" id="ARBA00022448"/>
    </source>
</evidence>
<dbReference type="EMBL" id="FNXY01000010">
    <property type="protein sequence ID" value="SEJ63894.1"/>
    <property type="molecule type" value="Genomic_DNA"/>
</dbReference>
<keyword evidence="13" id="KW-1185">Reference proteome</keyword>
<evidence type="ECO:0000256" key="5">
    <source>
        <dbReference type="ARBA" id="ARBA00023077"/>
    </source>
</evidence>
<dbReference type="SUPFAM" id="SSF56935">
    <property type="entry name" value="Porins"/>
    <property type="match status" value="1"/>
</dbReference>
<dbReference type="Proteomes" id="UP000199532">
    <property type="component" value="Unassembled WGS sequence"/>
</dbReference>
<dbReference type="RefSeq" id="WP_090341265.1">
    <property type="nucleotide sequence ID" value="NZ_FNXY01000010.1"/>
</dbReference>
<dbReference type="Pfam" id="PF07715">
    <property type="entry name" value="Plug"/>
    <property type="match status" value="1"/>
</dbReference>
<dbReference type="InterPro" id="IPR008969">
    <property type="entry name" value="CarboxyPept-like_regulatory"/>
</dbReference>
<evidence type="ECO:0000256" key="1">
    <source>
        <dbReference type="ARBA" id="ARBA00004571"/>
    </source>
</evidence>
<dbReference type="Pfam" id="PF13715">
    <property type="entry name" value="CarbopepD_reg_2"/>
    <property type="match status" value="1"/>
</dbReference>
<dbReference type="STRING" id="408657.SAMN04487995_5655"/>
<sequence length="923" mass="104535">MNIFRNFTLLLSLILFSQFSWGQTVTEPRITMRLDSTRFNDFVKDVEQQTGYFFYYDAARFDSLTIDLEVKDQTIRNVLEQVFRGSDFTYAIDANKRVYITEGQRIITQFQPGLFNPNSGDGNEAVTYATPDNAAQEKLLSTAESKVHEIGVKRYKITPGNSTITGYIRSAVTGEPVVGAAVFIESPSIGVTTDALGFYSLTIPRGKQKLKIKSFGMRETQRQIILYSDGKLDVEMRESVIALKEVSVKAGMDKNVVGTQMGQVKLTIKNLKQVPTVFGETDLLRTVMTLPGVKSVGENSTGLNVRGGSTDQNLIQFNDAVIYNPSHLFGFFSAFNPDILKDVELYKSTIPSKFGGRLSSVLDINSRDGNKKKFVASGGIGLVTGRLTLEGPIIKDKTSFIIGGRSTYSSWLLGRLDDAKYNNSSASFYDVNANISHEINEKNSIYVTGYMSKDRFKLFGDTTYSYQNQIASIKWKHTFNTKLYGEFTASHSKYNYQMESQGLPLNAFDLKFDINQSQFKADFNYVLHPKHTLDFGVSSIYYKLHPGLFSPKGTESLVIQEQLEQEQALESAVYLEDKFEVNPRLSVTAGLRYSLYQYLGPRTVNKYVPGFPIDKIYEDGTQQYASGKKIKGYGGPEYRLSLRYTIYDNLALKVSYNTLRQYIHLLTNTMTVSPTDIWKLSDQYIKPQTGDQVSVGLYKNFRGNKIEVSLEGYYKNIQNFLDYKGGDSLIMNPRIEAAVLGTRGKAYGVEFMVKKMTGKLNGWLGYTYSRTLLRALDRESPDAPNKGNYYPSNYDKPHDFTMISNYRLSHRFSVSFNFTYSTGRPYTPPIGKYIIDGAQRVYYADRNQFRIPDYYRADLAVNIEGNHRVKKLAHSSWTFAVYNVLGRKNPSSVYFQTQNGMVNGYQLSIFGQPIPTVTYNFRF</sequence>
<evidence type="ECO:0000256" key="10">
    <source>
        <dbReference type="SAM" id="SignalP"/>
    </source>
</evidence>
<dbReference type="Pfam" id="PF00593">
    <property type="entry name" value="TonB_dep_Rec_b-barrel"/>
    <property type="match status" value="1"/>
</dbReference>
<dbReference type="InterPro" id="IPR012910">
    <property type="entry name" value="Plug_dom"/>
</dbReference>
<evidence type="ECO:0000256" key="4">
    <source>
        <dbReference type="ARBA" id="ARBA00022692"/>
    </source>
</evidence>
<evidence type="ECO:0000256" key="9">
    <source>
        <dbReference type="RuleBase" id="RU003357"/>
    </source>
</evidence>
<dbReference type="InterPro" id="IPR011662">
    <property type="entry name" value="Secretin/TonB_short_N"/>
</dbReference>
<comment type="subcellular location">
    <subcellularLocation>
        <location evidence="1 8">Cell outer membrane</location>
        <topology evidence="1 8">Multi-pass membrane protein</topology>
    </subcellularLocation>
</comment>
<reference evidence="12 13" key="1">
    <citation type="submission" date="2016-10" db="EMBL/GenBank/DDBJ databases">
        <authorList>
            <person name="de Groot N.N."/>
        </authorList>
    </citation>
    <scope>NUCLEOTIDE SEQUENCE [LARGE SCALE GENOMIC DNA]</scope>
    <source>
        <strain evidence="12 13">DSM 19938</strain>
    </source>
</reference>
<gene>
    <name evidence="12" type="ORF">SAMN04487995_5655</name>
</gene>
<evidence type="ECO:0000256" key="7">
    <source>
        <dbReference type="ARBA" id="ARBA00023237"/>
    </source>
</evidence>
<keyword evidence="3 8" id="KW-1134">Transmembrane beta strand</keyword>
<feature type="chain" id="PRO_5011479850" evidence="10">
    <location>
        <begin position="23"/>
        <end position="923"/>
    </location>
</feature>
<dbReference type="Gene3D" id="2.40.170.20">
    <property type="entry name" value="TonB-dependent receptor, beta-barrel domain"/>
    <property type="match status" value="1"/>
</dbReference>
<keyword evidence="6 8" id="KW-0472">Membrane</keyword>
<keyword evidence="10" id="KW-0732">Signal</keyword>
<dbReference type="Gene3D" id="2.60.40.1120">
    <property type="entry name" value="Carboxypeptidase-like, regulatory domain"/>
    <property type="match status" value="1"/>
</dbReference>
<dbReference type="InterPro" id="IPR000531">
    <property type="entry name" value="Beta-barrel_TonB"/>
</dbReference>
<protein>
    <submittedName>
        <fullName evidence="12">TonB-dependent Receptor Plug Domain</fullName>
    </submittedName>
</protein>